<proteinExistence type="predicted"/>
<dbReference type="Proteomes" id="UP000037510">
    <property type="component" value="Unassembled WGS sequence"/>
</dbReference>
<dbReference type="AlphaFoldDB" id="A0A0L7KZW0"/>
<evidence type="ECO:0000313" key="1">
    <source>
        <dbReference type="EMBL" id="KOB68680.1"/>
    </source>
</evidence>
<accession>A0A0L7KZW0</accession>
<dbReference type="GO" id="GO:0003723">
    <property type="term" value="F:RNA binding"/>
    <property type="evidence" value="ECO:0007669"/>
    <property type="project" value="TreeGrafter"/>
</dbReference>
<dbReference type="GO" id="GO:0015030">
    <property type="term" value="C:Cajal body"/>
    <property type="evidence" value="ECO:0007669"/>
    <property type="project" value="TreeGrafter"/>
</dbReference>
<gene>
    <name evidence="1" type="ORF">OBRU01_15641</name>
</gene>
<dbReference type="PANTHER" id="PTHR13211:SF0">
    <property type="entry name" value="TELOMERASE CAJAL BODY PROTEIN 1"/>
    <property type="match status" value="1"/>
</dbReference>
<dbReference type="GO" id="GO:0030576">
    <property type="term" value="P:Cajal body organization"/>
    <property type="evidence" value="ECO:0007669"/>
    <property type="project" value="TreeGrafter"/>
</dbReference>
<evidence type="ECO:0000313" key="2">
    <source>
        <dbReference type="Proteomes" id="UP000037510"/>
    </source>
</evidence>
<name>A0A0L7KZW0_OPEBR</name>
<reference evidence="1 2" key="1">
    <citation type="journal article" date="2015" name="Genome Biol. Evol.">
        <title>The genome of winter moth (Operophtera brumata) provides a genomic perspective on sexual dimorphism and phenology.</title>
        <authorList>
            <person name="Derks M.F."/>
            <person name="Smit S."/>
            <person name="Salis L."/>
            <person name="Schijlen E."/>
            <person name="Bossers A."/>
            <person name="Mateman C."/>
            <person name="Pijl A.S."/>
            <person name="de Ridder D."/>
            <person name="Groenen M.A."/>
            <person name="Visser M.E."/>
            <person name="Megens H.J."/>
        </authorList>
    </citation>
    <scope>NUCLEOTIDE SEQUENCE [LARGE SCALE GENOMIC DNA]</scope>
    <source>
        <strain evidence="1">WM2013NL</strain>
        <tissue evidence="1">Head and thorax</tissue>
    </source>
</reference>
<dbReference type="EMBL" id="JTDY01004038">
    <property type="protein sequence ID" value="KOB68680.1"/>
    <property type="molecule type" value="Genomic_DNA"/>
</dbReference>
<dbReference type="InterPro" id="IPR051150">
    <property type="entry name" value="SWT21/TCAB1_mRNA_Telomere"/>
</dbReference>
<dbReference type="STRING" id="104452.A0A0L7KZW0"/>
<keyword evidence="2" id="KW-1185">Reference proteome</keyword>
<sequence length="153" mass="17223">MESEQLHLDQENLETEVSMQHVEPNISIISVPSEEDQVVNVEAVTYQFPALFASQTLIELSNSSWSRSARARDEVQPYLRGCKWSPDGTCCLSVVNNDGVHVTELPRDLYEGTVKTERIIDVLGSVIHVKESGLVYDFCWYPGMNSSVPESCW</sequence>
<organism evidence="1 2">
    <name type="scientific">Operophtera brumata</name>
    <name type="common">Winter moth</name>
    <name type="synonym">Phalaena brumata</name>
    <dbReference type="NCBI Taxonomy" id="104452"/>
    <lineage>
        <taxon>Eukaryota</taxon>
        <taxon>Metazoa</taxon>
        <taxon>Ecdysozoa</taxon>
        <taxon>Arthropoda</taxon>
        <taxon>Hexapoda</taxon>
        <taxon>Insecta</taxon>
        <taxon>Pterygota</taxon>
        <taxon>Neoptera</taxon>
        <taxon>Endopterygota</taxon>
        <taxon>Lepidoptera</taxon>
        <taxon>Glossata</taxon>
        <taxon>Ditrysia</taxon>
        <taxon>Geometroidea</taxon>
        <taxon>Geometridae</taxon>
        <taxon>Larentiinae</taxon>
        <taxon>Operophtera</taxon>
    </lineage>
</organism>
<protein>
    <submittedName>
        <fullName evidence="1">Telomerase Cajal body protein 1</fullName>
    </submittedName>
</protein>
<comment type="caution">
    <text evidence="1">The sequence shown here is derived from an EMBL/GenBank/DDBJ whole genome shotgun (WGS) entry which is preliminary data.</text>
</comment>
<dbReference type="PANTHER" id="PTHR13211">
    <property type="entry name" value="TELOMERASE CAJAL BODY PROTEIN 1"/>
    <property type="match status" value="1"/>
</dbReference>